<evidence type="ECO:0000313" key="3">
    <source>
        <dbReference type="Proteomes" id="UP000308530"/>
    </source>
</evidence>
<name>A0ABX6QJJ3_9HYPH</name>
<dbReference type="Proteomes" id="UP000308530">
    <property type="component" value="Chromosome"/>
</dbReference>
<dbReference type="InterPro" id="IPR054299">
    <property type="entry name" value="GumK_N"/>
</dbReference>
<evidence type="ECO:0000313" key="2">
    <source>
        <dbReference type="EMBL" id="QLF68415.1"/>
    </source>
</evidence>
<feature type="domain" description="Glucuronosyltransferase GumK N-terminal" evidence="1">
    <location>
        <begin position="18"/>
        <end position="189"/>
    </location>
</feature>
<organism evidence="2 3">
    <name type="scientific">Peteryoungia desertarenae</name>
    <dbReference type="NCBI Taxonomy" id="1813451"/>
    <lineage>
        <taxon>Bacteria</taxon>
        <taxon>Pseudomonadati</taxon>
        <taxon>Pseudomonadota</taxon>
        <taxon>Alphaproteobacteria</taxon>
        <taxon>Hyphomicrobiales</taxon>
        <taxon>Rhizobiaceae</taxon>
        <taxon>Peteryoungia</taxon>
    </lineage>
</organism>
<reference evidence="2 3" key="1">
    <citation type="submission" date="2020-06" db="EMBL/GenBank/DDBJ databases">
        <title>Genome sequence of Rhizobium sp strain ADMK78.</title>
        <authorList>
            <person name="Rahi P."/>
        </authorList>
    </citation>
    <scope>NUCLEOTIDE SEQUENCE [LARGE SCALE GENOMIC DNA]</scope>
    <source>
        <strain evidence="2 3">ADMK78</strain>
    </source>
</reference>
<keyword evidence="3" id="KW-1185">Reference proteome</keyword>
<sequence length="380" mass="42440">MVFDETVKQKLAPLKIVVLTAHVFADGGRKASVHFVAQEWARLGHQVHFATLGLSQLSRWTRRSRFETLPLAQRNAFVEVQGNLFAGAYLPAVHAFSTSRAFAQPFTGLVFRLYASRLPDFMASSIRDADVVVVEGGTPLAFLPLVRRLNKRAKLLYFCRDLLSTVGASQHLLDIEVQWMARFDSVCVPSRKLGEMLPPGGRVHFVPQGIDRQLFDRAEQSPYAQGTINIVSIGDMLFDHEATRELAKSAPDVQFHLFGLNWSEDVPSNVKVYGERGFAEIVPFVRHADIGLAAYRADGREDYLAESSLKLLQYSYCGLPIILPANLPVNRGNEIRYQRGQQNDWAGLVKTALELKQKHDLRVSAMTWCDVAEASLATVS</sequence>
<accession>A0ABX6QJJ3</accession>
<gene>
    <name evidence="2" type="ORF">FE840_001985</name>
</gene>
<proteinExistence type="predicted"/>
<dbReference type="RefSeq" id="WP_138288501.1">
    <property type="nucleotide sequence ID" value="NZ_CP058350.1"/>
</dbReference>
<protein>
    <submittedName>
        <fullName evidence="2">Polysaccharide biosynthesis protein GumK</fullName>
    </submittedName>
</protein>
<evidence type="ECO:0000259" key="1">
    <source>
        <dbReference type="Pfam" id="PF22059"/>
    </source>
</evidence>
<dbReference type="Gene3D" id="3.40.50.11010">
    <property type="match status" value="1"/>
</dbReference>
<dbReference type="EMBL" id="CP058350">
    <property type="protein sequence ID" value="QLF68415.1"/>
    <property type="molecule type" value="Genomic_DNA"/>
</dbReference>
<dbReference type="Gene3D" id="3.40.50.2000">
    <property type="entry name" value="Glycogen Phosphorylase B"/>
    <property type="match status" value="1"/>
</dbReference>
<dbReference type="Pfam" id="PF22059">
    <property type="entry name" value="GumK_N"/>
    <property type="match status" value="1"/>
</dbReference>
<dbReference type="SUPFAM" id="SSF53756">
    <property type="entry name" value="UDP-Glycosyltransferase/glycogen phosphorylase"/>
    <property type="match status" value="1"/>
</dbReference>